<keyword evidence="2" id="KW-1185">Reference proteome</keyword>
<gene>
    <name evidence="1" type="ORF">OKIOD_LOCUS9325</name>
</gene>
<organism evidence="1 2">
    <name type="scientific">Oikopleura dioica</name>
    <name type="common">Tunicate</name>
    <dbReference type="NCBI Taxonomy" id="34765"/>
    <lineage>
        <taxon>Eukaryota</taxon>
        <taxon>Metazoa</taxon>
        <taxon>Chordata</taxon>
        <taxon>Tunicata</taxon>
        <taxon>Appendicularia</taxon>
        <taxon>Copelata</taxon>
        <taxon>Oikopleuridae</taxon>
        <taxon>Oikopleura</taxon>
    </lineage>
</organism>
<dbReference type="Proteomes" id="UP001158576">
    <property type="component" value="Chromosome 1"/>
</dbReference>
<evidence type="ECO:0000313" key="1">
    <source>
        <dbReference type="EMBL" id="CAG5102984.1"/>
    </source>
</evidence>
<proteinExistence type="predicted"/>
<accession>A0ABN7SLX7</accession>
<evidence type="ECO:0000313" key="2">
    <source>
        <dbReference type="Proteomes" id="UP001158576"/>
    </source>
</evidence>
<sequence length="279" mass="32442">MNEITCHHENQTAVKVLLCQEEQNRLLIDFHQIAQKEEIFQKQHPLNCICDDPASTGCKVANFLRLDFTDCTKNEARTVAKCTPIVESATEEIKGFEKVDPPKETKIQEFFKTNYSFRECCFDWETCIGGSDETKRILDTYSTQKNCIDAYEITSQNEFYNITRSFLYKCAHVIPMKSTKAKHIMQSCQMMSLHCHLAFAMTEKHFCSCNKMTENQTDFERCSVYQVFLDHNPCLAYFDPSANLSKATVLEHNEEVLHEKSYSMEWIQVIIGNRIQINF</sequence>
<protein>
    <submittedName>
        <fullName evidence="1">Oidioi.mRNA.OKI2018_I69.chr1.g560.t1.cds</fullName>
    </submittedName>
</protein>
<reference evidence="1 2" key="1">
    <citation type="submission" date="2021-04" db="EMBL/GenBank/DDBJ databases">
        <authorList>
            <person name="Bliznina A."/>
        </authorList>
    </citation>
    <scope>NUCLEOTIDE SEQUENCE [LARGE SCALE GENOMIC DNA]</scope>
</reference>
<dbReference type="EMBL" id="OU015566">
    <property type="protein sequence ID" value="CAG5102984.1"/>
    <property type="molecule type" value="Genomic_DNA"/>
</dbReference>
<name>A0ABN7SLX7_OIKDI</name>